<reference evidence="3 4" key="1">
    <citation type="submission" date="2017-12" db="EMBL/GenBank/DDBJ databases">
        <title>Kangiella profundi FT102 completed genome.</title>
        <authorList>
            <person name="Xu J."/>
            <person name="Wang J."/>
            <person name="Lu Y."/>
        </authorList>
    </citation>
    <scope>NUCLEOTIDE SEQUENCE [LARGE SCALE GENOMIC DNA]</scope>
    <source>
        <strain evidence="3 4">FT102</strain>
    </source>
</reference>
<evidence type="ECO:0000256" key="1">
    <source>
        <dbReference type="ARBA" id="ARBA00009600"/>
    </source>
</evidence>
<gene>
    <name evidence="3" type="ORF">CW740_00860</name>
</gene>
<protein>
    <recommendedName>
        <fullName evidence="2">UPF0301 protein CW740_00860</fullName>
    </recommendedName>
</protein>
<dbReference type="OrthoDB" id="9807486at2"/>
<dbReference type="SUPFAM" id="SSF143456">
    <property type="entry name" value="VC0467-like"/>
    <property type="match status" value="1"/>
</dbReference>
<dbReference type="NCBIfam" id="NF001266">
    <property type="entry name" value="PRK00228.1-1"/>
    <property type="match status" value="1"/>
</dbReference>
<organism evidence="3 4">
    <name type="scientific">Kangiella profundi</name>
    <dbReference type="NCBI Taxonomy" id="1561924"/>
    <lineage>
        <taxon>Bacteria</taxon>
        <taxon>Pseudomonadati</taxon>
        <taxon>Pseudomonadota</taxon>
        <taxon>Gammaproteobacteria</taxon>
        <taxon>Kangiellales</taxon>
        <taxon>Kangiellaceae</taxon>
        <taxon>Kangiella</taxon>
    </lineage>
</organism>
<dbReference type="Pfam" id="PF02622">
    <property type="entry name" value="DUF179"/>
    <property type="match status" value="1"/>
</dbReference>
<evidence type="ECO:0000256" key="2">
    <source>
        <dbReference type="HAMAP-Rule" id="MF_00758"/>
    </source>
</evidence>
<dbReference type="AlphaFoldDB" id="A0A2K9A554"/>
<comment type="similarity">
    <text evidence="1 2">Belongs to the UPF0301 (AlgH) family.</text>
</comment>
<evidence type="ECO:0000313" key="3">
    <source>
        <dbReference type="EMBL" id="AUD77860.1"/>
    </source>
</evidence>
<keyword evidence="4" id="KW-1185">Reference proteome</keyword>
<dbReference type="HAMAP" id="MF_00758">
    <property type="entry name" value="UPF0301"/>
    <property type="match status" value="1"/>
</dbReference>
<dbReference type="RefSeq" id="WP_106645781.1">
    <property type="nucleotide sequence ID" value="NZ_BMGO01000001.1"/>
</dbReference>
<dbReference type="PANTHER" id="PTHR30327">
    <property type="entry name" value="UNCHARACTERIZED PROTEIN YQGE"/>
    <property type="match status" value="1"/>
</dbReference>
<dbReference type="KEGG" id="kpd:CW740_00860"/>
<dbReference type="Proteomes" id="UP000232693">
    <property type="component" value="Chromosome"/>
</dbReference>
<dbReference type="InterPro" id="IPR003774">
    <property type="entry name" value="AlgH-like"/>
</dbReference>
<evidence type="ECO:0000313" key="4">
    <source>
        <dbReference type="Proteomes" id="UP000232693"/>
    </source>
</evidence>
<accession>A0A2K9A554</accession>
<dbReference type="Gene3D" id="3.40.1740.10">
    <property type="entry name" value="VC0467-like"/>
    <property type="match status" value="1"/>
</dbReference>
<dbReference type="EMBL" id="CP025120">
    <property type="protein sequence ID" value="AUD77860.1"/>
    <property type="molecule type" value="Genomic_DNA"/>
</dbReference>
<proteinExistence type="inferred from homology"/>
<dbReference type="PANTHER" id="PTHR30327:SF1">
    <property type="entry name" value="UPF0301 PROTEIN YQGE"/>
    <property type="match status" value="1"/>
</dbReference>
<dbReference type="GO" id="GO:0005829">
    <property type="term" value="C:cytosol"/>
    <property type="evidence" value="ECO:0007669"/>
    <property type="project" value="TreeGrafter"/>
</dbReference>
<name>A0A2K9A554_9GAMM</name>
<sequence>MEAIQSLANHLLVAMPSLHDPFFSRSVTYVCEHNEQGALGLVLSLPLEATYDELFKHLNIETNGNEDDRVLLAGGPVDRERGFILHSPLGNWESSLTISDDIALSTSEDILKAIAKHQGPEDVVIALGYAGWEQGQLEKEIEENSWLFAPADKDIIFRTRPEERWLKATQLLGIDWTQISEQDGHA</sequence>